<evidence type="ECO:0000313" key="3">
    <source>
        <dbReference type="EMBL" id="OJT04984.1"/>
    </source>
</evidence>
<evidence type="ECO:0000313" key="4">
    <source>
        <dbReference type="Proteomes" id="UP000184267"/>
    </source>
</evidence>
<dbReference type="InterPro" id="IPR011008">
    <property type="entry name" value="Dimeric_a/b-barrel"/>
</dbReference>
<dbReference type="Pfam" id="PF07110">
    <property type="entry name" value="EthD"/>
    <property type="match status" value="1"/>
</dbReference>
<gene>
    <name evidence="3" type="ORF">TRAPUB_4232</name>
</gene>
<comment type="similarity">
    <text evidence="1">Belongs to the tpcK family.</text>
</comment>
<comment type="caution">
    <text evidence="3">The sequence shown here is derived from an EMBL/GenBank/DDBJ whole genome shotgun (WGS) entry which is preliminary data.</text>
</comment>
<name>A0A1M2VBP1_TRAPU</name>
<reference evidence="3 4" key="1">
    <citation type="submission" date="2016-10" db="EMBL/GenBank/DDBJ databases">
        <title>Genome sequence of the basidiomycete white-rot fungus Trametes pubescens.</title>
        <authorList>
            <person name="Makela M.R."/>
            <person name="Granchi Z."/>
            <person name="Peng M."/>
            <person name="De Vries R.P."/>
            <person name="Grigoriev I."/>
            <person name="Riley R."/>
            <person name="Hilden K."/>
        </authorList>
    </citation>
    <scope>NUCLEOTIDE SEQUENCE [LARGE SCALE GENOMIC DNA]</scope>
    <source>
        <strain evidence="3 4">FBCC735</strain>
    </source>
</reference>
<dbReference type="InterPro" id="IPR009799">
    <property type="entry name" value="EthD_dom"/>
</dbReference>
<protein>
    <recommendedName>
        <fullName evidence="2">EthD domain-containing protein</fullName>
    </recommendedName>
</protein>
<sequence>MSDAPSNAATSSPAPEARKDRYRVSSLLVKKTGMTDEEFFTYWRDVHGPLFAGLEIVKKNLIKYEQVHYNNAFEKGVLANGYAVPDFHGIAVFEAESFEKILEIFDSEEYKCTVFLDEDKFIERSNTKVLQAILL</sequence>
<evidence type="ECO:0000256" key="1">
    <source>
        <dbReference type="ARBA" id="ARBA00005986"/>
    </source>
</evidence>
<dbReference type="EMBL" id="MNAD01001499">
    <property type="protein sequence ID" value="OJT04984.1"/>
    <property type="molecule type" value="Genomic_DNA"/>
</dbReference>
<dbReference type="GO" id="GO:0016491">
    <property type="term" value="F:oxidoreductase activity"/>
    <property type="evidence" value="ECO:0007669"/>
    <property type="project" value="InterPro"/>
</dbReference>
<dbReference type="SUPFAM" id="SSF54909">
    <property type="entry name" value="Dimeric alpha+beta barrel"/>
    <property type="match status" value="1"/>
</dbReference>
<dbReference type="OMA" id="HYNNAFE"/>
<dbReference type="OrthoDB" id="3183782at2759"/>
<organism evidence="3 4">
    <name type="scientific">Trametes pubescens</name>
    <name type="common">White-rot fungus</name>
    <dbReference type="NCBI Taxonomy" id="154538"/>
    <lineage>
        <taxon>Eukaryota</taxon>
        <taxon>Fungi</taxon>
        <taxon>Dikarya</taxon>
        <taxon>Basidiomycota</taxon>
        <taxon>Agaricomycotina</taxon>
        <taxon>Agaricomycetes</taxon>
        <taxon>Polyporales</taxon>
        <taxon>Polyporaceae</taxon>
        <taxon>Trametes</taxon>
    </lineage>
</organism>
<dbReference type="STRING" id="154538.A0A1M2VBP1"/>
<feature type="domain" description="EthD" evidence="2">
    <location>
        <begin position="31"/>
        <end position="125"/>
    </location>
</feature>
<proteinExistence type="inferred from homology"/>
<keyword evidence="4" id="KW-1185">Reference proteome</keyword>
<dbReference type="AlphaFoldDB" id="A0A1M2VBP1"/>
<dbReference type="Proteomes" id="UP000184267">
    <property type="component" value="Unassembled WGS sequence"/>
</dbReference>
<dbReference type="Gene3D" id="3.30.70.100">
    <property type="match status" value="1"/>
</dbReference>
<evidence type="ECO:0000259" key="2">
    <source>
        <dbReference type="Pfam" id="PF07110"/>
    </source>
</evidence>
<accession>A0A1M2VBP1</accession>